<dbReference type="Proteomes" id="UP001465976">
    <property type="component" value="Unassembled WGS sequence"/>
</dbReference>
<dbReference type="SUPFAM" id="SSF81901">
    <property type="entry name" value="HCP-like"/>
    <property type="match status" value="3"/>
</dbReference>
<keyword evidence="4" id="KW-0732">Signal</keyword>
<feature type="region of interest" description="Disordered" evidence="3">
    <location>
        <begin position="853"/>
        <end position="890"/>
    </location>
</feature>
<reference evidence="6 7" key="1">
    <citation type="submission" date="2024-02" db="EMBL/GenBank/DDBJ databases">
        <title>A draft genome for the cacao thread blight pathogen Marasmius crinis-equi.</title>
        <authorList>
            <person name="Cohen S.P."/>
            <person name="Baruah I.K."/>
            <person name="Amoako-Attah I."/>
            <person name="Bukari Y."/>
            <person name="Meinhardt L.W."/>
            <person name="Bailey B.A."/>
        </authorList>
    </citation>
    <scope>NUCLEOTIDE SEQUENCE [LARGE SCALE GENOMIC DNA]</scope>
    <source>
        <strain evidence="6 7">GH-76</strain>
    </source>
</reference>
<sequence>MTSCKKMYARKAAWLAFGLVALAAIASTAQEAAEGNSMTDIPTAAATLDSEPVQLDSSTNGAGEETTSETPLANGDSSPELDQAQEASRAYKQAMYTLSAMTAHPPSHTYDSSSTTGNNGNSVSLFSSLMPNLQGKGPVGSLARIINKLYSNLFHESASKEGPKPRSEPSRKAIKVIDLLQHSAELGNMDALYAIAKISLFPPTSQFSLNPQLAYDTFSKHVTLTGNETSQSYIAFFHATGYHDVVPVDQAKAQLYYTFAANGGDKAAQMALGYRYWSGIGTLQECRGALDWYERAAAQAMEKFLAGPPGGRTLPQTPTSLADLAGGVYGPGASVASTGFNVHRASIKAGVSRASGETWEDIVDYYLFNADRGETDFAFRLGKIYYQGSIYASPGGIASGSEGVGAIPRDYGLAKHYFEQIARLVWPRDPPNPLHHKASPAVKDEGVPFGFAAASAGYLGRMYLRGEGVKADPAMAKMWFERGVAYGDRECQNGLGIIYRDGLVPSFKPDLRKALDLFKAAASQELAEAQVNVAKLYFRNGDISVATANFEQAIRLGSTFEAYYYLGQIHWAQATNPSVPPNLATGSCAMAVSFYKMVTERGVWDDDLLREAEVAWMTGTDESRELAILKWWVAAERGSEIAQTNLAYVLDQDKSVLRLTRFSPITPSNDTARLALTQWTRAAAQHNIDALVKVADYYYHGLGVADEPEHTRFEKAVKYYQAAADTQQSALAMWNLGWMYENGVGVPQDFHLAKRHYDQALETNSEAYLPVALSLVKLYMKSIWHTLMGGEGGLNLWAFDEDEAYLYHDAPKVQELDGRPEGTSEEREDDRLFYEDEEGPWYLGKARDEFRRRRNAQKGDQHAREEEDPIEWAKARRDAERERDSDFGPEDYFEAALRGGHRDEDGDVDEFSDSMLLVLLVLTVSVLIWFRTRMVRRMRHDQQQQQQQQNEQREPGPNPPAANGLFPPHTLLHPMDFDFSSLAPLVQQILSAPGTDLGTISAKRVRRELLALDPSLTPEFLREYKDQVDEVITNVFGQVSGRNEDNDGATAESNRSQSPDDEEEEGDEEAEEDRKSKSPKKSGKAKKNGSEMTDAQLARKLSSEINGRSSSRRSGPGKATGRGSSNGTPKKGKKQTRKSAAMVDSDDEDASGEEGGKKTRKKRSTPAKGGFAKEYMLSAPLATVLQVEKLSRPQVVKQLWEYIKGNERQNPQNKREIICDDKLRAVFNADKIDMFKMNKVLGQHLHEQGE</sequence>
<dbReference type="InterPro" id="IPR011990">
    <property type="entry name" value="TPR-like_helical_dom_sf"/>
</dbReference>
<feature type="signal peptide" evidence="4">
    <location>
        <begin position="1"/>
        <end position="29"/>
    </location>
</feature>
<protein>
    <submittedName>
        <fullName evidence="6">ERAD-associated protein</fullName>
    </submittedName>
</protein>
<dbReference type="SMART" id="SM00151">
    <property type="entry name" value="SWIB"/>
    <property type="match status" value="1"/>
</dbReference>
<dbReference type="InterPro" id="IPR003121">
    <property type="entry name" value="SWIB_MDM2_domain"/>
</dbReference>
<feature type="compositionally biased region" description="Polar residues" evidence="3">
    <location>
        <begin position="68"/>
        <end position="77"/>
    </location>
</feature>
<feature type="compositionally biased region" description="Acidic residues" evidence="3">
    <location>
        <begin position="1059"/>
        <end position="1071"/>
    </location>
</feature>
<dbReference type="Pfam" id="PF08238">
    <property type="entry name" value="Sel1"/>
    <property type="match status" value="8"/>
</dbReference>
<feature type="compositionally biased region" description="Low complexity" evidence="3">
    <location>
        <begin position="1103"/>
        <end position="1117"/>
    </location>
</feature>
<name>A0ABR3G0S9_9AGAR</name>
<evidence type="ECO:0000313" key="6">
    <source>
        <dbReference type="EMBL" id="KAL0581344.1"/>
    </source>
</evidence>
<dbReference type="InterPro" id="IPR019734">
    <property type="entry name" value="TPR_rpt"/>
</dbReference>
<dbReference type="SUPFAM" id="SSF47592">
    <property type="entry name" value="SWIB/MDM2 domain"/>
    <property type="match status" value="1"/>
</dbReference>
<evidence type="ECO:0000313" key="7">
    <source>
        <dbReference type="Proteomes" id="UP001465976"/>
    </source>
</evidence>
<evidence type="ECO:0000256" key="2">
    <source>
        <dbReference type="PROSITE-ProRule" id="PRU00339"/>
    </source>
</evidence>
<dbReference type="EMBL" id="JBAHYK010000012">
    <property type="protein sequence ID" value="KAL0581344.1"/>
    <property type="molecule type" value="Genomic_DNA"/>
</dbReference>
<keyword evidence="2" id="KW-0802">TPR repeat</keyword>
<evidence type="ECO:0000259" key="5">
    <source>
        <dbReference type="PROSITE" id="PS51925"/>
    </source>
</evidence>
<organism evidence="6 7">
    <name type="scientific">Marasmius crinis-equi</name>
    <dbReference type="NCBI Taxonomy" id="585013"/>
    <lineage>
        <taxon>Eukaryota</taxon>
        <taxon>Fungi</taxon>
        <taxon>Dikarya</taxon>
        <taxon>Basidiomycota</taxon>
        <taxon>Agaricomycotina</taxon>
        <taxon>Agaricomycetes</taxon>
        <taxon>Agaricomycetidae</taxon>
        <taxon>Agaricales</taxon>
        <taxon>Marasmiineae</taxon>
        <taxon>Marasmiaceae</taxon>
        <taxon>Marasmius</taxon>
    </lineage>
</organism>
<dbReference type="SMART" id="SM00671">
    <property type="entry name" value="SEL1"/>
    <property type="match status" value="8"/>
</dbReference>
<feature type="region of interest" description="Disordered" evidence="3">
    <location>
        <begin position="1036"/>
        <end position="1171"/>
    </location>
</feature>
<gene>
    <name evidence="6" type="primary">HRD3</name>
    <name evidence="6" type="ORF">V5O48_000720</name>
</gene>
<feature type="region of interest" description="Disordered" evidence="3">
    <location>
        <begin position="48"/>
        <end position="88"/>
    </location>
</feature>
<feature type="region of interest" description="Disordered" evidence="3">
    <location>
        <begin position="940"/>
        <end position="970"/>
    </location>
</feature>
<feature type="chain" id="PRO_5046306563" evidence="4">
    <location>
        <begin position="30"/>
        <end position="1250"/>
    </location>
</feature>
<feature type="compositionally biased region" description="Basic residues" evidence="3">
    <location>
        <begin position="1077"/>
        <end position="1087"/>
    </location>
</feature>
<accession>A0ABR3G0S9</accession>
<dbReference type="Gene3D" id="1.10.245.10">
    <property type="entry name" value="SWIB/MDM2 domain"/>
    <property type="match status" value="1"/>
</dbReference>
<evidence type="ECO:0000256" key="4">
    <source>
        <dbReference type="SAM" id="SignalP"/>
    </source>
</evidence>
<evidence type="ECO:0000256" key="1">
    <source>
        <dbReference type="ARBA" id="ARBA00038101"/>
    </source>
</evidence>
<feature type="repeat" description="TPR" evidence="2">
    <location>
        <begin position="527"/>
        <end position="560"/>
    </location>
</feature>
<evidence type="ECO:0000256" key="3">
    <source>
        <dbReference type="SAM" id="MobiDB-lite"/>
    </source>
</evidence>
<dbReference type="PANTHER" id="PTHR11102:SF147">
    <property type="entry name" value="SEL1L ADAPTOR SUBUNIT OF ERAD E3 UBIQUITIN LIGASE"/>
    <property type="match status" value="1"/>
</dbReference>
<feature type="compositionally biased region" description="Basic and acidic residues" evidence="3">
    <location>
        <begin position="853"/>
        <end position="886"/>
    </location>
</feature>
<dbReference type="InterPro" id="IPR019835">
    <property type="entry name" value="SWIB_domain"/>
</dbReference>
<dbReference type="Gene3D" id="1.25.40.10">
    <property type="entry name" value="Tetratricopeptide repeat domain"/>
    <property type="match status" value="3"/>
</dbReference>
<dbReference type="PROSITE" id="PS51925">
    <property type="entry name" value="SWIB_MDM2"/>
    <property type="match status" value="1"/>
</dbReference>
<dbReference type="InterPro" id="IPR036885">
    <property type="entry name" value="SWIB_MDM2_dom_sf"/>
</dbReference>
<dbReference type="InterPro" id="IPR006597">
    <property type="entry name" value="Sel1-like"/>
</dbReference>
<proteinExistence type="inferred from homology"/>
<comment type="caution">
    <text evidence="6">The sequence shown here is derived from an EMBL/GenBank/DDBJ whole genome shotgun (WGS) entry which is preliminary data.</text>
</comment>
<dbReference type="Pfam" id="PF02201">
    <property type="entry name" value="SWIB"/>
    <property type="match status" value="1"/>
</dbReference>
<dbReference type="CDD" id="cd10567">
    <property type="entry name" value="SWIB-MDM2_like"/>
    <property type="match status" value="1"/>
</dbReference>
<feature type="domain" description="DM2" evidence="5">
    <location>
        <begin position="1170"/>
        <end position="1247"/>
    </location>
</feature>
<keyword evidence="7" id="KW-1185">Reference proteome</keyword>
<dbReference type="PANTHER" id="PTHR11102">
    <property type="entry name" value="SEL-1-LIKE PROTEIN"/>
    <property type="match status" value="1"/>
</dbReference>
<dbReference type="InterPro" id="IPR050767">
    <property type="entry name" value="Sel1_AlgK"/>
</dbReference>
<comment type="similarity">
    <text evidence="1">Belongs to the sel-1 family.</text>
</comment>
<dbReference type="PROSITE" id="PS50005">
    <property type="entry name" value="TPR"/>
    <property type="match status" value="1"/>
</dbReference>